<comment type="caution">
    <text evidence="1">The sequence shown here is derived from an EMBL/GenBank/DDBJ whole genome shotgun (WGS) entry which is preliminary data.</text>
</comment>
<evidence type="ECO:0000313" key="1">
    <source>
        <dbReference type="EMBL" id="KAF5855774.1"/>
    </source>
</evidence>
<name>A0A8H5ZV42_PETAA</name>
<evidence type="ECO:0000313" key="2">
    <source>
        <dbReference type="Proteomes" id="UP000541154"/>
    </source>
</evidence>
<sequence length="133" mass="15512">MPRLPLFKTPTLPWNNPLINNYHRPSPQHRDQRLQDQIRILIRLIMQHIPQQIHIRAVNRLLREEIVRLELDPFAQVRREGSLGLSDDLGAVLNYAFYIGAVRYQGARDVVRSAAYADYGCFTFVEAPREVVH</sequence>
<proteinExistence type="predicted"/>
<organism evidence="1 2">
    <name type="scientific">Petromyces alliaceus</name>
    <name type="common">Aspergillus alliaceus</name>
    <dbReference type="NCBI Taxonomy" id="209559"/>
    <lineage>
        <taxon>Eukaryota</taxon>
        <taxon>Fungi</taxon>
        <taxon>Dikarya</taxon>
        <taxon>Ascomycota</taxon>
        <taxon>Pezizomycotina</taxon>
        <taxon>Eurotiomycetes</taxon>
        <taxon>Eurotiomycetidae</taxon>
        <taxon>Eurotiales</taxon>
        <taxon>Aspergillaceae</taxon>
        <taxon>Aspergillus</taxon>
        <taxon>Aspergillus subgen. Circumdati</taxon>
    </lineage>
</organism>
<keyword evidence="2" id="KW-1185">Reference proteome</keyword>
<gene>
    <name evidence="1" type="ORF">ETB97_008455</name>
</gene>
<protein>
    <submittedName>
        <fullName evidence="1">Uncharacterized protein</fullName>
    </submittedName>
</protein>
<reference evidence="1 2" key="1">
    <citation type="submission" date="2019-04" db="EMBL/GenBank/DDBJ databases">
        <title>Aspergillus burnettii sp. nov., novel species from soil in southeast Queensland.</title>
        <authorList>
            <person name="Gilchrist C.L.M."/>
            <person name="Pitt J.I."/>
            <person name="Lange L."/>
            <person name="Lacey H.J."/>
            <person name="Vuong D."/>
            <person name="Midgley D.J."/>
            <person name="Greenfield P."/>
            <person name="Bradbury M."/>
            <person name="Lacey E."/>
            <person name="Busk P.K."/>
            <person name="Pilgaard B."/>
            <person name="Chooi Y.H."/>
            <person name="Piggott A.M."/>
        </authorList>
    </citation>
    <scope>NUCLEOTIDE SEQUENCE [LARGE SCALE GENOMIC DNA]</scope>
    <source>
        <strain evidence="1 2">FRR 5400</strain>
    </source>
</reference>
<dbReference type="EMBL" id="SPNV01000385">
    <property type="protein sequence ID" value="KAF5855774.1"/>
    <property type="molecule type" value="Genomic_DNA"/>
</dbReference>
<dbReference type="AlphaFoldDB" id="A0A8H5ZV42"/>
<dbReference type="Proteomes" id="UP000541154">
    <property type="component" value="Unassembled WGS sequence"/>
</dbReference>
<accession>A0A8H5ZV42</accession>